<proteinExistence type="predicted"/>
<keyword evidence="2" id="KW-1185">Reference proteome</keyword>
<dbReference type="EMBL" id="JAGFNK010000030">
    <property type="protein sequence ID" value="KAI9510981.1"/>
    <property type="molecule type" value="Genomic_DNA"/>
</dbReference>
<protein>
    <submittedName>
        <fullName evidence="1">Uncharacterized protein</fullName>
    </submittedName>
</protein>
<accession>A0ACC0UHH5</accession>
<evidence type="ECO:0000313" key="1">
    <source>
        <dbReference type="EMBL" id="KAI9510981.1"/>
    </source>
</evidence>
<dbReference type="Proteomes" id="UP001207468">
    <property type="component" value="Unassembled WGS sequence"/>
</dbReference>
<reference evidence="1" key="1">
    <citation type="submission" date="2021-03" db="EMBL/GenBank/DDBJ databases">
        <title>Evolutionary priming and transition to the ectomycorrhizal habit in an iconic lineage of mushroom-forming fungi: is preadaptation a requirement?</title>
        <authorList>
            <consortium name="DOE Joint Genome Institute"/>
            <person name="Looney B.P."/>
            <person name="Miyauchi S."/>
            <person name="Morin E."/>
            <person name="Drula E."/>
            <person name="Courty P.E."/>
            <person name="Chicoki N."/>
            <person name="Fauchery L."/>
            <person name="Kohler A."/>
            <person name="Kuo A."/>
            <person name="LaButti K."/>
            <person name="Pangilinan J."/>
            <person name="Lipzen A."/>
            <person name="Riley R."/>
            <person name="Andreopoulos W."/>
            <person name="He G."/>
            <person name="Johnson J."/>
            <person name="Barry K.W."/>
            <person name="Grigoriev I.V."/>
            <person name="Nagy L."/>
            <person name="Hibbett D."/>
            <person name="Henrissat B."/>
            <person name="Matheny P.B."/>
            <person name="Labbe J."/>
            <person name="Martin A.F."/>
        </authorList>
    </citation>
    <scope>NUCLEOTIDE SEQUENCE</scope>
    <source>
        <strain evidence="1">BPL698</strain>
    </source>
</reference>
<evidence type="ECO:0000313" key="2">
    <source>
        <dbReference type="Proteomes" id="UP001207468"/>
    </source>
</evidence>
<sequence length="813" mass="88113">MVHPPLTSSVAFLSLLATSLLQHVPSLLHLSNPPQFAKRTSTKHDSGFIVGLVLMPILVILSGIFAGLTLGYMSLDETQLHVLSISGTPQQRKYANQIMPIRRNGHLLLVTLLLANMIVNESLPVISDPILGGGVQSVIVSTVLIVIFAEIIPQSVCTRHGLYIGAKMVPVIHVLLWTLGIIAWPIAKILELILGPHHGIIYRRAELKELIALHSSVGEYGGDLRSDTVTIIGATLDLQEKTTIHAMTPIKNVFMLSIDAILDYETLREVCATGHSRVPIYEEIDLPAPDGQSVQAKKILGVLLVKQFLLLDPDDGVPVRSLPLHKVPFVAQNEPLLGLLDKFQEGRSHMAIVTHTSVKKTSSLKKAVKKSITQRIKDRVGISDSSSDSSSNEERQTAHRRHRKTFRILDRPNTSEDNDIGMSDREGTLPSEVTSDRDEGGLSLSFRKKRKRGKKRVRLEDVEMGVVEPGPQPESETRPEVLQPSSKRASLVQLAFAPGLEQSMPADAVLAEEGANEFLLTFEHNVNPLGIITLEDVLEELIGEEIYDEFDTEGARQGEVTSYVPPHCNSDLQVAPSLKRKGSAPELSTRLDPSGSVHLRVPPAQRSASGSGTPVLRPLTIPALKGLSFLTGRSRSTPPIPRDNNKHSPYICPTVSGGSGETQKQSDTFPHPDDKFPDIVLTGGATPAPAYLPLSVAAPLVPGGPSNDAARMPQVASAVPQCPSPAPSLSEALLRARRPAAHHASRPTSPKGTRFKSGFVGVADHLFLEEQQNQQQQIQGQTSGELQNRNRDADADPNLNQNGGSNGEAESQE</sequence>
<name>A0ACC0UHH5_9AGAM</name>
<comment type="caution">
    <text evidence="1">The sequence shown here is derived from an EMBL/GenBank/DDBJ whole genome shotgun (WGS) entry which is preliminary data.</text>
</comment>
<gene>
    <name evidence="1" type="ORF">F5148DRAFT_1281343</name>
</gene>
<organism evidence="1 2">
    <name type="scientific">Russula earlei</name>
    <dbReference type="NCBI Taxonomy" id="71964"/>
    <lineage>
        <taxon>Eukaryota</taxon>
        <taxon>Fungi</taxon>
        <taxon>Dikarya</taxon>
        <taxon>Basidiomycota</taxon>
        <taxon>Agaricomycotina</taxon>
        <taxon>Agaricomycetes</taxon>
        <taxon>Russulales</taxon>
        <taxon>Russulaceae</taxon>
        <taxon>Russula</taxon>
    </lineage>
</organism>